<evidence type="ECO:0000256" key="3">
    <source>
        <dbReference type="SAM" id="SignalP"/>
    </source>
</evidence>
<feature type="transmembrane region" description="Helical" evidence="2">
    <location>
        <begin position="309"/>
        <end position="331"/>
    </location>
</feature>
<feature type="region of interest" description="Disordered" evidence="1">
    <location>
        <begin position="449"/>
        <end position="488"/>
    </location>
</feature>
<dbReference type="PANTHER" id="PTHR33538:SF2">
    <property type="entry name" value="PROTEIN GAMETE EXPRESSED 1"/>
    <property type="match status" value="1"/>
</dbReference>
<dbReference type="AlphaFoldDB" id="F2UBB2"/>
<organism evidence="5">
    <name type="scientific">Salpingoeca rosetta (strain ATCC 50818 / BSB-021)</name>
    <dbReference type="NCBI Taxonomy" id="946362"/>
    <lineage>
        <taxon>Eukaryota</taxon>
        <taxon>Choanoflagellata</taxon>
        <taxon>Craspedida</taxon>
        <taxon>Salpingoecidae</taxon>
        <taxon>Salpingoeca</taxon>
    </lineage>
</organism>
<keyword evidence="5" id="KW-1185">Reference proteome</keyword>
<gene>
    <name evidence="4" type="ORF">PTSG_12323</name>
</gene>
<feature type="compositionally biased region" description="Acidic residues" evidence="1">
    <location>
        <begin position="581"/>
        <end position="596"/>
    </location>
</feature>
<dbReference type="STRING" id="946362.F2UBB2"/>
<sequence>MHTTSAAHPMYVMCVIAVLTALALLSSATANTVNDESLVDSHRHVIASDYAPLTAAHGPHATTTWEWKHVTALADLPVADRCKTEIALSLKAKECRRLSDDETTRYAILLYDCQLQALSRPRLHCDEDMTNAECTRDLDSAELSGLITLKASVAAHCHEAQQVLWHVLHKRTLFDLSENSHRAIHTLGSLQTRHEQLSTSMGALLGDIHTRQEDLLDQQHAISDALAQSADEMKVRLTQALSNQAQLLAHQQHALDNQDALLNASYVTQAALAGVSREMERHHGVVVAFLGDVMHVLQSIRELEESTGFAFDVMVKIVFYLLAFAFAVVITSSTNTLCARPRVFSLLLLQLLCEIFIWPHSWCWQTRKATLLACMCAGLWSLLPKRSSSGGAQSPSLSSQAPPTSYSPNSAAPSSLAAAMSESMHTPAFELRWLVRRMLQMVEGRALRNNGGAAGATGNDAADRDDDDDDSGDENDGADMGAGHRGASGCADIGDAGLYSDEEEFETDCEDDMHEELSHLATGDCVQDCPPQRAGYALRRRPVHICRNPLLDIETPDQFLQAHMMWGKLEPILRAGQCDDGSSDNDDDDDDEDDEV</sequence>
<keyword evidence="2" id="KW-0472">Membrane</keyword>
<reference evidence="4" key="1">
    <citation type="submission" date="2009-08" db="EMBL/GenBank/DDBJ databases">
        <title>Annotation of Salpingoeca rosetta.</title>
        <authorList>
            <consortium name="The Broad Institute Genome Sequencing Platform"/>
            <person name="Russ C."/>
            <person name="Cuomo C."/>
            <person name="Burger G."/>
            <person name="Gray M.W."/>
            <person name="Holland P.W.H."/>
            <person name="King N."/>
            <person name="Lang F.B.F."/>
            <person name="Roger A.J."/>
            <person name="Ruiz-Trillo I."/>
            <person name="Young S.K."/>
            <person name="Zeng Q."/>
            <person name="Gargeya S."/>
            <person name="Alvarado L."/>
            <person name="Berlin A."/>
            <person name="Chapman S.B."/>
            <person name="Chen Z."/>
            <person name="Freedman E."/>
            <person name="Gellesch M."/>
            <person name="Goldberg J."/>
            <person name="Griggs A."/>
            <person name="Gujja S."/>
            <person name="Heilman E."/>
            <person name="Heiman D."/>
            <person name="Howarth C."/>
            <person name="Mehta T."/>
            <person name="Neiman D."/>
            <person name="Pearson M."/>
            <person name="Roberts A."/>
            <person name="Saif S."/>
            <person name="Shea T."/>
            <person name="Shenoy N."/>
            <person name="Sisk P."/>
            <person name="Stolte C."/>
            <person name="Sykes S."/>
            <person name="White J."/>
            <person name="Yandava C."/>
            <person name="Haas B."/>
            <person name="Nusbaum C."/>
            <person name="Birren B."/>
        </authorList>
    </citation>
    <scope>NUCLEOTIDE SEQUENCE [LARGE SCALE GENOMIC DNA]</scope>
    <source>
        <strain evidence="4">ATCC 50818</strain>
    </source>
</reference>
<evidence type="ECO:0000256" key="2">
    <source>
        <dbReference type="SAM" id="Phobius"/>
    </source>
</evidence>
<evidence type="ECO:0008006" key="6">
    <source>
        <dbReference type="Google" id="ProtNLM"/>
    </source>
</evidence>
<name>F2UBB2_SALR5</name>
<evidence type="ECO:0000256" key="1">
    <source>
        <dbReference type="SAM" id="MobiDB-lite"/>
    </source>
</evidence>
<dbReference type="GeneID" id="16073918"/>
<dbReference type="Proteomes" id="UP000007799">
    <property type="component" value="Unassembled WGS sequence"/>
</dbReference>
<feature type="transmembrane region" description="Helical" evidence="2">
    <location>
        <begin position="343"/>
        <end position="362"/>
    </location>
</feature>
<feature type="chain" id="PRO_5003287485" description="Protein brambleberry" evidence="3">
    <location>
        <begin position="31"/>
        <end position="596"/>
    </location>
</feature>
<dbReference type="RefSeq" id="XP_004993341.1">
    <property type="nucleotide sequence ID" value="XM_004993284.1"/>
</dbReference>
<keyword evidence="3" id="KW-0732">Signal</keyword>
<dbReference type="KEGG" id="sre:PTSG_12323"/>
<feature type="compositionally biased region" description="Acidic residues" evidence="1">
    <location>
        <begin position="463"/>
        <end position="477"/>
    </location>
</feature>
<feature type="compositionally biased region" description="Low complexity" evidence="1">
    <location>
        <begin position="449"/>
        <end position="460"/>
    </location>
</feature>
<dbReference type="PANTHER" id="PTHR33538">
    <property type="entry name" value="PROTEIN GAMETE EXPRESSED 1"/>
    <property type="match status" value="1"/>
</dbReference>
<dbReference type="InterPro" id="IPR040346">
    <property type="entry name" value="GEX1/Brambleberry"/>
</dbReference>
<accession>F2UBB2</accession>
<feature type="region of interest" description="Disordered" evidence="1">
    <location>
        <begin position="391"/>
        <end position="412"/>
    </location>
</feature>
<keyword evidence="2" id="KW-1133">Transmembrane helix</keyword>
<protein>
    <recommendedName>
        <fullName evidence="6">Protein brambleberry</fullName>
    </recommendedName>
</protein>
<dbReference type="InParanoid" id="F2UBB2"/>
<keyword evidence="2" id="KW-0812">Transmembrane</keyword>
<evidence type="ECO:0000313" key="4">
    <source>
        <dbReference type="EMBL" id="EGD73778.1"/>
    </source>
</evidence>
<feature type="region of interest" description="Disordered" evidence="1">
    <location>
        <begin position="575"/>
        <end position="596"/>
    </location>
</feature>
<dbReference type="EMBL" id="GL832967">
    <property type="protein sequence ID" value="EGD73778.1"/>
    <property type="molecule type" value="Genomic_DNA"/>
</dbReference>
<dbReference type="OrthoDB" id="5978806at2759"/>
<evidence type="ECO:0000313" key="5">
    <source>
        <dbReference type="Proteomes" id="UP000007799"/>
    </source>
</evidence>
<feature type="signal peptide" evidence="3">
    <location>
        <begin position="1"/>
        <end position="30"/>
    </location>
</feature>
<proteinExistence type="predicted"/>